<evidence type="ECO:0000256" key="2">
    <source>
        <dbReference type="ARBA" id="ARBA00024195"/>
    </source>
</evidence>
<keyword evidence="5" id="KW-1185">Reference proteome</keyword>
<dbReference type="InterPro" id="IPR043504">
    <property type="entry name" value="Peptidase_S1_PA_chymotrypsin"/>
</dbReference>
<protein>
    <submittedName>
        <fullName evidence="4">Chymotrypsin-like protease CTRL-1</fullName>
    </submittedName>
</protein>
<proteinExistence type="inferred from homology"/>
<reference evidence="4 5" key="1">
    <citation type="submission" date="2014-04" db="EMBL/GenBank/DDBJ databases">
        <title>Genome evolution of avian class.</title>
        <authorList>
            <person name="Zhang G."/>
            <person name="Li C."/>
        </authorList>
    </citation>
    <scope>NUCLEOTIDE SEQUENCE [LARGE SCALE GENOMIC DNA]</scope>
    <source>
        <strain evidence="4">BGI_N335</strain>
    </source>
</reference>
<dbReference type="InterPro" id="IPR009003">
    <property type="entry name" value="Peptidase_S1_PA"/>
</dbReference>
<keyword evidence="1" id="KW-1015">Disulfide bond</keyword>
<evidence type="ECO:0000256" key="1">
    <source>
        <dbReference type="ARBA" id="ARBA00023157"/>
    </source>
</evidence>
<dbReference type="Pfam" id="PF00089">
    <property type="entry name" value="Trypsin"/>
    <property type="match status" value="1"/>
</dbReference>
<keyword evidence="4" id="KW-0645">Protease</keyword>
<gene>
    <name evidence="4" type="ORF">N335_08370</name>
</gene>
<sequence>SLQGDSGGPLVYKNGKVWTLIGIVSWGNGNCNVRMPAVYTRVSQFRNWIDD</sequence>
<evidence type="ECO:0000259" key="3">
    <source>
        <dbReference type="PROSITE" id="PS50240"/>
    </source>
</evidence>
<evidence type="ECO:0000313" key="4">
    <source>
        <dbReference type="EMBL" id="KFQ81454.1"/>
    </source>
</evidence>
<name>A0A091TSW4_PHALP</name>
<dbReference type="PhylomeDB" id="A0A091TSW4"/>
<dbReference type="SUPFAM" id="SSF50494">
    <property type="entry name" value="Trypsin-like serine proteases"/>
    <property type="match status" value="1"/>
</dbReference>
<feature type="non-terminal residue" evidence="4">
    <location>
        <position position="51"/>
    </location>
</feature>
<organism evidence="4 5">
    <name type="scientific">Phaethon lepturus</name>
    <name type="common">White-tailed tropicbird</name>
    <dbReference type="NCBI Taxonomy" id="97097"/>
    <lineage>
        <taxon>Eukaryota</taxon>
        <taxon>Metazoa</taxon>
        <taxon>Chordata</taxon>
        <taxon>Craniata</taxon>
        <taxon>Vertebrata</taxon>
        <taxon>Euteleostomi</taxon>
        <taxon>Archelosauria</taxon>
        <taxon>Archosauria</taxon>
        <taxon>Dinosauria</taxon>
        <taxon>Saurischia</taxon>
        <taxon>Theropoda</taxon>
        <taxon>Coelurosauria</taxon>
        <taxon>Aves</taxon>
        <taxon>Neognathae</taxon>
        <taxon>Neoaves</taxon>
        <taxon>Phaethontimorphae</taxon>
        <taxon>Phaethontiformes</taxon>
        <taxon>Phaethontidae</taxon>
        <taxon>Phaethon</taxon>
    </lineage>
</organism>
<dbReference type="InterPro" id="IPR001254">
    <property type="entry name" value="Trypsin_dom"/>
</dbReference>
<dbReference type="PROSITE" id="PS50240">
    <property type="entry name" value="TRYPSIN_DOM"/>
    <property type="match status" value="1"/>
</dbReference>
<dbReference type="PANTHER" id="PTHR24256">
    <property type="entry name" value="TRYPTASE-RELATED"/>
    <property type="match status" value="1"/>
</dbReference>
<evidence type="ECO:0000313" key="5">
    <source>
        <dbReference type="Proteomes" id="UP000053638"/>
    </source>
</evidence>
<keyword evidence="4" id="KW-0378">Hydrolase</keyword>
<dbReference type="GO" id="GO:0004252">
    <property type="term" value="F:serine-type endopeptidase activity"/>
    <property type="evidence" value="ECO:0007669"/>
    <property type="project" value="InterPro"/>
</dbReference>
<dbReference type="InterPro" id="IPR051487">
    <property type="entry name" value="Ser/Thr_Proteases_Immune/Dev"/>
</dbReference>
<comment type="similarity">
    <text evidence="2">Belongs to the peptidase S1 family. CLIP subfamily.</text>
</comment>
<dbReference type="Gene3D" id="2.40.10.10">
    <property type="entry name" value="Trypsin-like serine proteases"/>
    <property type="match status" value="1"/>
</dbReference>
<feature type="domain" description="Peptidase S1" evidence="3">
    <location>
        <begin position="1"/>
        <end position="51"/>
    </location>
</feature>
<dbReference type="AlphaFoldDB" id="A0A091TSW4"/>
<accession>A0A091TSW4</accession>
<dbReference type="Proteomes" id="UP000053638">
    <property type="component" value="Unassembled WGS sequence"/>
</dbReference>
<feature type="non-terminal residue" evidence="4">
    <location>
        <position position="1"/>
    </location>
</feature>
<dbReference type="EMBL" id="KK465281">
    <property type="protein sequence ID" value="KFQ81454.1"/>
    <property type="molecule type" value="Genomic_DNA"/>
</dbReference>
<dbReference type="GO" id="GO:0006508">
    <property type="term" value="P:proteolysis"/>
    <property type="evidence" value="ECO:0007669"/>
    <property type="project" value="UniProtKB-KW"/>
</dbReference>